<dbReference type="HOGENOM" id="CLU_007946_3_4_9"/>
<dbReference type="Proteomes" id="UP000033163">
    <property type="component" value="Chromosome I"/>
</dbReference>
<feature type="transmembrane region" description="Helical" evidence="5">
    <location>
        <begin position="384"/>
        <end position="407"/>
    </location>
</feature>
<dbReference type="AlphaFoldDB" id="A0A0E4HCU3"/>
<dbReference type="PANTHER" id="PTHR11785">
    <property type="entry name" value="AMINO ACID TRANSPORTER"/>
    <property type="match status" value="1"/>
</dbReference>
<dbReference type="Gene3D" id="1.20.1740.10">
    <property type="entry name" value="Amino acid/polyamine transporter I"/>
    <property type="match status" value="1"/>
</dbReference>
<sequence>MNTTNSLKKSVTFFEALAIVVGMIIGSGIFLKPGIVLNNAGTPWVSILAWGIGGIITLASALSVAEIAAAIPKSGGLYTYLGELYGGVFGYLLGWVQAVISYPASVAALAIAFATYSGYFLPLNGWQQKLLAVSILAFILIMNVIATKFGGIIQTVATVGKLIPVAGIVGVGLFSNLAPGFGGMETSAAGAGFGVAVLGTLWAYDGWISVTNMAGEIKDPAKTLPKVISIGVIFVIAVYVLFNVAVFKALPYDQIISSPTPGADAAEALFGSGGGAFITAGIIVSVLGALNGYLMTAARVPQAMGENNQIPFSRVLRSIHPKFQTPANALIFQSVLAVIYIFSGTFNTLTDLLVFVLWIFFTMGVFGVFILRKRMPLEKGRYRVPLYPVTPIIGVAGGIYILASTIISDPLRSLVGIGITLAGLPVYYVLSRQKR</sequence>
<dbReference type="PANTHER" id="PTHR11785:SF512">
    <property type="entry name" value="SOBREMESA, ISOFORM B"/>
    <property type="match status" value="1"/>
</dbReference>
<dbReference type="PIRSF" id="PIRSF006060">
    <property type="entry name" value="AA_transporter"/>
    <property type="match status" value="1"/>
</dbReference>
<feature type="transmembrane region" description="Helical" evidence="5">
    <location>
        <begin position="130"/>
        <end position="146"/>
    </location>
</feature>
<comment type="subcellular location">
    <subcellularLocation>
        <location evidence="1">Membrane</location>
        <topology evidence="1">Multi-pass membrane protein</topology>
    </subcellularLocation>
</comment>
<feature type="transmembrane region" description="Helical" evidence="5">
    <location>
        <begin position="352"/>
        <end position="372"/>
    </location>
</feature>
<feature type="transmembrane region" description="Helical" evidence="5">
    <location>
        <begin position="227"/>
        <end position="250"/>
    </location>
</feature>
<dbReference type="STRING" id="483937.AMQ84_10590"/>
<feature type="transmembrane region" description="Helical" evidence="5">
    <location>
        <begin position="102"/>
        <end position="123"/>
    </location>
</feature>
<keyword evidence="4 5" id="KW-0472">Membrane</keyword>
<dbReference type="GO" id="GO:0016020">
    <property type="term" value="C:membrane"/>
    <property type="evidence" value="ECO:0007669"/>
    <property type="project" value="UniProtKB-SubCell"/>
</dbReference>
<accession>A0A0E4HCU3</accession>
<dbReference type="PATRIC" id="fig|1073571.4.peg.2527"/>
<gene>
    <name evidence="6" type="ORF">PRIO_2377</name>
</gene>
<dbReference type="EMBL" id="LN831776">
    <property type="protein sequence ID" value="CQR54784.1"/>
    <property type="molecule type" value="Genomic_DNA"/>
</dbReference>
<feature type="transmembrane region" description="Helical" evidence="5">
    <location>
        <begin position="77"/>
        <end position="96"/>
    </location>
</feature>
<keyword evidence="2 5" id="KW-0812">Transmembrane</keyword>
<feature type="transmembrane region" description="Helical" evidence="5">
    <location>
        <begin position="43"/>
        <end position="65"/>
    </location>
</feature>
<evidence type="ECO:0000256" key="2">
    <source>
        <dbReference type="ARBA" id="ARBA00022692"/>
    </source>
</evidence>
<evidence type="ECO:0000313" key="7">
    <source>
        <dbReference type="Proteomes" id="UP000033163"/>
    </source>
</evidence>
<dbReference type="Pfam" id="PF13520">
    <property type="entry name" value="AA_permease_2"/>
    <property type="match status" value="1"/>
</dbReference>
<dbReference type="InterPro" id="IPR002293">
    <property type="entry name" value="AA/rel_permease1"/>
</dbReference>
<keyword evidence="3 5" id="KW-1133">Transmembrane helix</keyword>
<proteinExistence type="predicted"/>
<dbReference type="KEGG" id="pri:PRIO_2377"/>
<name>A0A0E4HCU3_9BACL</name>
<evidence type="ECO:0000256" key="1">
    <source>
        <dbReference type="ARBA" id="ARBA00004141"/>
    </source>
</evidence>
<evidence type="ECO:0000313" key="6">
    <source>
        <dbReference type="EMBL" id="CQR54784.1"/>
    </source>
</evidence>
<reference evidence="7" key="1">
    <citation type="submission" date="2015-03" db="EMBL/GenBank/DDBJ databases">
        <authorList>
            <person name="Wibberg D."/>
        </authorList>
    </citation>
    <scope>NUCLEOTIDE SEQUENCE [LARGE SCALE GENOMIC DNA]</scope>
</reference>
<feature type="transmembrane region" description="Helical" evidence="5">
    <location>
        <begin position="152"/>
        <end position="174"/>
    </location>
</feature>
<evidence type="ECO:0000256" key="4">
    <source>
        <dbReference type="ARBA" id="ARBA00023136"/>
    </source>
</evidence>
<feature type="transmembrane region" description="Helical" evidence="5">
    <location>
        <begin position="12"/>
        <end position="31"/>
    </location>
</feature>
<evidence type="ECO:0000256" key="3">
    <source>
        <dbReference type="ARBA" id="ARBA00022989"/>
    </source>
</evidence>
<organism evidence="6 7">
    <name type="scientific">Paenibacillus riograndensis SBR5</name>
    <dbReference type="NCBI Taxonomy" id="1073571"/>
    <lineage>
        <taxon>Bacteria</taxon>
        <taxon>Bacillati</taxon>
        <taxon>Bacillota</taxon>
        <taxon>Bacilli</taxon>
        <taxon>Bacillales</taxon>
        <taxon>Paenibacillaceae</taxon>
        <taxon>Paenibacillus</taxon>
        <taxon>Paenibacillus sonchi group</taxon>
    </lineage>
</organism>
<dbReference type="InterPro" id="IPR050598">
    <property type="entry name" value="AminoAcid_Transporter"/>
</dbReference>
<protein>
    <submittedName>
        <fullName evidence="6">Amino acid permease</fullName>
    </submittedName>
</protein>
<dbReference type="GO" id="GO:0015179">
    <property type="term" value="F:L-amino acid transmembrane transporter activity"/>
    <property type="evidence" value="ECO:0007669"/>
    <property type="project" value="TreeGrafter"/>
</dbReference>
<evidence type="ECO:0000256" key="5">
    <source>
        <dbReference type="SAM" id="Phobius"/>
    </source>
</evidence>
<feature type="transmembrane region" description="Helical" evidence="5">
    <location>
        <begin position="270"/>
        <end position="294"/>
    </location>
</feature>
<dbReference type="RefSeq" id="WP_020427976.1">
    <property type="nucleotide sequence ID" value="NZ_AGBD01000526.1"/>
</dbReference>
<feature type="transmembrane region" description="Helical" evidence="5">
    <location>
        <begin position="413"/>
        <end position="430"/>
    </location>
</feature>